<dbReference type="EMBL" id="JACJRF010000064">
    <property type="protein sequence ID" value="MBD2346987.1"/>
    <property type="molecule type" value="Genomic_DNA"/>
</dbReference>
<evidence type="ECO:0000256" key="4">
    <source>
        <dbReference type="ARBA" id="ARBA00023136"/>
    </source>
</evidence>
<dbReference type="SMART" id="SM00457">
    <property type="entry name" value="MACPF"/>
    <property type="match status" value="1"/>
</dbReference>
<evidence type="ECO:0000259" key="6">
    <source>
        <dbReference type="PROSITE" id="PS51412"/>
    </source>
</evidence>
<keyword evidence="3" id="KW-0964">Secreted</keyword>
<comment type="subcellular location">
    <subcellularLocation>
        <location evidence="1">Membrane</location>
    </subcellularLocation>
    <subcellularLocation>
        <location evidence="2">Secreted</location>
    </subcellularLocation>
</comment>
<evidence type="ECO:0000313" key="8">
    <source>
        <dbReference type="Proteomes" id="UP000607281"/>
    </source>
</evidence>
<reference evidence="7 8" key="1">
    <citation type="journal article" date="2020" name="ISME J.">
        <title>Comparative genomics reveals insights into cyanobacterial evolution and habitat adaptation.</title>
        <authorList>
            <person name="Chen M.Y."/>
            <person name="Teng W.K."/>
            <person name="Zhao L."/>
            <person name="Hu C.X."/>
            <person name="Zhou Y.K."/>
            <person name="Han B.P."/>
            <person name="Song L.R."/>
            <person name="Shu W.S."/>
        </authorList>
    </citation>
    <scope>NUCLEOTIDE SEQUENCE [LARGE SCALE GENOMIC DNA]</scope>
    <source>
        <strain evidence="7 8">FACHB-260</strain>
    </source>
</reference>
<feature type="domain" description="MACPF" evidence="6">
    <location>
        <begin position="1"/>
        <end position="241"/>
    </location>
</feature>
<dbReference type="PROSITE" id="PS51412">
    <property type="entry name" value="MACPF_2"/>
    <property type="match status" value="1"/>
</dbReference>
<evidence type="ECO:0000256" key="5">
    <source>
        <dbReference type="ARBA" id="ARBA00023157"/>
    </source>
</evidence>
<proteinExistence type="predicted"/>
<organism evidence="7 8">
    <name type="scientific">Anabaena subtropica FACHB-260</name>
    <dbReference type="NCBI Taxonomy" id="2692884"/>
    <lineage>
        <taxon>Bacteria</taxon>
        <taxon>Bacillati</taxon>
        <taxon>Cyanobacteriota</taxon>
        <taxon>Cyanophyceae</taxon>
        <taxon>Nostocales</taxon>
        <taxon>Nostocaceae</taxon>
        <taxon>Anabaena</taxon>
    </lineage>
</organism>
<evidence type="ECO:0000256" key="3">
    <source>
        <dbReference type="ARBA" id="ARBA00022525"/>
    </source>
</evidence>
<name>A0ABR8CUW2_9NOST</name>
<dbReference type="InterPro" id="IPR020863">
    <property type="entry name" value="MACPF_CS"/>
</dbReference>
<evidence type="ECO:0000256" key="2">
    <source>
        <dbReference type="ARBA" id="ARBA00004613"/>
    </source>
</evidence>
<keyword evidence="5" id="KW-1015">Disulfide bond</keyword>
<dbReference type="Proteomes" id="UP000607281">
    <property type="component" value="Unassembled WGS sequence"/>
</dbReference>
<keyword evidence="4" id="KW-0472">Membrane</keyword>
<dbReference type="PROSITE" id="PS00279">
    <property type="entry name" value="MACPF_1"/>
    <property type="match status" value="1"/>
</dbReference>
<keyword evidence="8" id="KW-1185">Reference proteome</keyword>
<dbReference type="InterPro" id="IPR020864">
    <property type="entry name" value="MACPF"/>
</dbReference>
<gene>
    <name evidence="7" type="ORF">H6G18_23010</name>
</gene>
<comment type="caution">
    <text evidence="7">The sequence shown here is derived from an EMBL/GenBank/DDBJ whole genome shotgun (WGS) entry which is preliminary data.</text>
</comment>
<protein>
    <recommendedName>
        <fullName evidence="6">MACPF domain-containing protein</fullName>
    </recommendedName>
</protein>
<evidence type="ECO:0000256" key="1">
    <source>
        <dbReference type="ARBA" id="ARBA00004370"/>
    </source>
</evidence>
<dbReference type="PANTHER" id="PTHR45742:SF8">
    <property type="entry name" value="FLOCCULATION PROTEIN FLO11"/>
    <property type="match status" value="1"/>
</dbReference>
<evidence type="ECO:0000313" key="7">
    <source>
        <dbReference type="EMBL" id="MBD2346987.1"/>
    </source>
</evidence>
<dbReference type="PANTHER" id="PTHR45742">
    <property type="entry name" value="COMPLEMENT COMPONENT C6"/>
    <property type="match status" value="1"/>
</dbReference>
<accession>A0ABR8CUW2</accession>
<dbReference type="Pfam" id="PF01823">
    <property type="entry name" value="MACPF"/>
    <property type="match status" value="1"/>
</dbReference>
<sequence>MLLSSYDFQRMFSQNVSLGVGIPQAFAFSNSTTYRRIEQETRTRNHLYTYTQVEFIDYELRLRLDKSEFLPMAEELRQAVLALPNVANRQAYQEFIHRFGTHFSTNVAFGGRAHQFIKMSREDYRRMVLEGINVSLEAQGTFKNVTGQVGSGTETAKSREFRSIVARGQESIQWSGGTPNRNFDTWLSTIRQDPVPVKLQLSPLYELFTRARFPEDLQIAQKQKLMRESVDQYIQTQGQKPRPTTPSEREVIVEEVKVSLAVANGQKSRVSQNFFLNYPNVPVRWTIEDVSELAKPNMKFTVMEDKSGASDRSRLSDVTNGYRSDGSLTAINPHKLYIGRLSYQDSGTKKEYKHKDVFSQLGVNEFRIKITVVL</sequence>